<evidence type="ECO:0000313" key="2">
    <source>
        <dbReference type="EMBL" id="NEM91506.1"/>
    </source>
</evidence>
<evidence type="ECO:0000259" key="1">
    <source>
        <dbReference type="Pfam" id="PF07969"/>
    </source>
</evidence>
<organism evidence="2 3">
    <name type="scientific">Galbitalea soli</name>
    <dbReference type="NCBI Taxonomy" id="1268042"/>
    <lineage>
        <taxon>Bacteria</taxon>
        <taxon>Bacillati</taxon>
        <taxon>Actinomycetota</taxon>
        <taxon>Actinomycetes</taxon>
        <taxon>Micrococcales</taxon>
        <taxon>Microbacteriaceae</taxon>
        <taxon>Galbitalea</taxon>
    </lineage>
</organism>
<dbReference type="SUPFAM" id="SSF51556">
    <property type="entry name" value="Metallo-dependent hydrolases"/>
    <property type="match status" value="1"/>
</dbReference>
<dbReference type="AlphaFoldDB" id="A0A7C9PNG4"/>
<name>A0A7C9PNG4_9MICO</name>
<evidence type="ECO:0000313" key="3">
    <source>
        <dbReference type="Proteomes" id="UP000479756"/>
    </source>
</evidence>
<keyword evidence="2" id="KW-0378">Hydrolase</keyword>
<dbReference type="InterPro" id="IPR013108">
    <property type="entry name" value="Amidohydro_3"/>
</dbReference>
<dbReference type="GO" id="GO:0016811">
    <property type="term" value="F:hydrolase activity, acting on carbon-nitrogen (but not peptide) bonds, in linear amides"/>
    <property type="evidence" value="ECO:0007669"/>
    <property type="project" value="InterPro"/>
</dbReference>
<comment type="caution">
    <text evidence="2">The sequence shown here is derived from an EMBL/GenBank/DDBJ whole genome shotgun (WGS) entry which is preliminary data.</text>
</comment>
<dbReference type="Gene3D" id="2.30.40.10">
    <property type="entry name" value="Urease, subunit C, domain 1"/>
    <property type="match status" value="1"/>
</dbReference>
<dbReference type="InterPro" id="IPR011059">
    <property type="entry name" value="Metal-dep_hydrolase_composite"/>
</dbReference>
<dbReference type="PANTHER" id="PTHR11647">
    <property type="entry name" value="HYDRANTOINASE/DIHYDROPYRIMIDINASE FAMILY MEMBER"/>
    <property type="match status" value="1"/>
</dbReference>
<dbReference type="SUPFAM" id="SSF51338">
    <property type="entry name" value="Composite domain of metallo-dependent hydrolases"/>
    <property type="match status" value="1"/>
</dbReference>
<reference evidence="2 3" key="1">
    <citation type="journal article" date="2014" name="Int. J. Syst. Evol. Microbiol.">
        <title>Description of Galbitalea soli gen. nov., sp. nov., and Frondihabitans sucicola sp. nov.</title>
        <authorList>
            <person name="Kim S.J."/>
            <person name="Lim J.M."/>
            <person name="Ahn J.H."/>
            <person name="Weon H.Y."/>
            <person name="Hamada M."/>
            <person name="Suzuki K."/>
            <person name="Ahn T.Y."/>
            <person name="Kwon S.W."/>
        </authorList>
    </citation>
    <scope>NUCLEOTIDE SEQUENCE [LARGE SCALE GENOMIC DNA]</scope>
    <source>
        <strain evidence="2 3">NBRC 108727</strain>
    </source>
</reference>
<dbReference type="PANTHER" id="PTHR11647:SF1">
    <property type="entry name" value="COLLAPSIN RESPONSE MEDIATOR PROTEIN"/>
    <property type="match status" value="1"/>
</dbReference>
<dbReference type="InterPro" id="IPR032466">
    <property type="entry name" value="Metal_Hydrolase"/>
</dbReference>
<sequence length="549" mass="58024">MGKTVTATAPRYDVVLRGGTVFDGLGAPGIRADLAISGDRIAAVAPVLDARGALVIDVTGLAVAPGFIDPHTHSDVVPFMAEPQPFKLYQGVTTEIVGNCGNSAAPLVDETTVELHRPISSTVKAGVESHPRSFAGYLDEVEAAGPTNNIASLVGHHTLRMSANGMAVSLADGAAERMAALADDAFAAGAIGFSTGLIYAPGSYGDVDEVSAIARVASRWQRPYTTHMRDEGDRLAEGLAEAIEVARRARVRLQISHCKVAGRANHGRARVLLDALRAARAEGIEAYGDQYPYTTGETFLAALLPSAVQEGGPDRMLARLADAAERSHWLAVATSGRVPAEGGSPGSWHQTTPAGVMISMHSDPGVQGRTLAEVAERRELSEWDTLCAVVTEDPSSMMVYELMAQSDVEQILADPLIMIGSDNSIPVGLAHQRAWGCFPTVLGRYARDLGVITLEEGIRKMTSATAAQFGLVDRGVLLPGAIADIVVFDPARIGHEAGSPHTPFARPDGVRDVFLAGERVVEDARFTGRRVGRVIRAGHPERPAIRSAH</sequence>
<gene>
    <name evidence="2" type="ORF">G3T37_09065</name>
</gene>
<dbReference type="Gene3D" id="3.30.1490.130">
    <property type="entry name" value="D-aminoacylase. Domain 3"/>
    <property type="match status" value="1"/>
</dbReference>
<keyword evidence="3" id="KW-1185">Reference proteome</keyword>
<dbReference type="InterPro" id="IPR050378">
    <property type="entry name" value="Metallo-dep_Hydrolases_sf"/>
</dbReference>
<dbReference type="EMBL" id="JAAGWZ010000002">
    <property type="protein sequence ID" value="NEM91506.1"/>
    <property type="molecule type" value="Genomic_DNA"/>
</dbReference>
<dbReference type="Proteomes" id="UP000479756">
    <property type="component" value="Unassembled WGS sequence"/>
</dbReference>
<accession>A0A7C9PNG4</accession>
<protein>
    <submittedName>
        <fullName evidence="2">Amidohydrolase family protein</fullName>
    </submittedName>
</protein>
<feature type="domain" description="Amidohydrolase 3" evidence="1">
    <location>
        <begin position="55"/>
        <end position="520"/>
    </location>
</feature>
<dbReference type="Gene3D" id="3.20.20.140">
    <property type="entry name" value="Metal-dependent hydrolases"/>
    <property type="match status" value="1"/>
</dbReference>
<dbReference type="Pfam" id="PF07969">
    <property type="entry name" value="Amidohydro_3"/>
    <property type="match status" value="1"/>
</dbReference>
<dbReference type="InterPro" id="IPR023100">
    <property type="entry name" value="D-aminoacylase_insert_dom_sf"/>
</dbReference>
<proteinExistence type="predicted"/>